<evidence type="ECO:0000256" key="2">
    <source>
        <dbReference type="SAM" id="Phobius"/>
    </source>
</evidence>
<reference evidence="3" key="1">
    <citation type="journal article" date="2021" name="G3 (Bethesda)">
        <title>Genome and transcriptome analysis of the beet armyworm Spodoptera exigua reveals targets for pest control. .</title>
        <authorList>
            <person name="Simon S."/>
            <person name="Breeschoten T."/>
            <person name="Jansen H.J."/>
            <person name="Dirks R.P."/>
            <person name="Schranz M.E."/>
            <person name="Ros V.I.D."/>
        </authorList>
    </citation>
    <scope>NUCLEOTIDE SEQUENCE</scope>
    <source>
        <strain evidence="3">TB_SE_WUR_2020</strain>
    </source>
</reference>
<keyword evidence="2" id="KW-0812">Transmembrane</keyword>
<evidence type="ECO:0000313" key="4">
    <source>
        <dbReference type="Proteomes" id="UP000814243"/>
    </source>
</evidence>
<gene>
    <name evidence="3" type="ORF">HF086_004054</name>
</gene>
<keyword evidence="2" id="KW-0472">Membrane</keyword>
<dbReference type="Proteomes" id="UP000814243">
    <property type="component" value="Unassembled WGS sequence"/>
</dbReference>
<evidence type="ECO:0000313" key="3">
    <source>
        <dbReference type="EMBL" id="KAH9633340.1"/>
    </source>
</evidence>
<sequence>MVCMIRGLELYQKEEAHNAIIRFLLGCVLLLFGPVVIGFLIAQLWKKPCGVQDHQVFLKEGERDQEPPCGNNHKMGPQGNVDATFR</sequence>
<comment type="caution">
    <text evidence="3">The sequence shown here is derived from an EMBL/GenBank/DDBJ whole genome shotgun (WGS) entry which is preliminary data.</text>
</comment>
<feature type="region of interest" description="Disordered" evidence="1">
    <location>
        <begin position="62"/>
        <end position="86"/>
    </location>
</feature>
<feature type="transmembrane region" description="Helical" evidence="2">
    <location>
        <begin position="20"/>
        <end position="42"/>
    </location>
</feature>
<dbReference type="EMBL" id="JACEFF010000655">
    <property type="protein sequence ID" value="KAH9633340.1"/>
    <property type="molecule type" value="Genomic_DNA"/>
</dbReference>
<proteinExistence type="predicted"/>
<accession>A0A922MAE9</accession>
<keyword evidence="2" id="KW-1133">Transmembrane helix</keyword>
<name>A0A922MAE9_SPOEX</name>
<dbReference type="AlphaFoldDB" id="A0A922MAE9"/>
<evidence type="ECO:0000256" key="1">
    <source>
        <dbReference type="SAM" id="MobiDB-lite"/>
    </source>
</evidence>
<organism evidence="3 4">
    <name type="scientific">Spodoptera exigua</name>
    <name type="common">Beet armyworm</name>
    <name type="synonym">Noctua fulgens</name>
    <dbReference type="NCBI Taxonomy" id="7107"/>
    <lineage>
        <taxon>Eukaryota</taxon>
        <taxon>Metazoa</taxon>
        <taxon>Ecdysozoa</taxon>
        <taxon>Arthropoda</taxon>
        <taxon>Hexapoda</taxon>
        <taxon>Insecta</taxon>
        <taxon>Pterygota</taxon>
        <taxon>Neoptera</taxon>
        <taxon>Endopterygota</taxon>
        <taxon>Lepidoptera</taxon>
        <taxon>Glossata</taxon>
        <taxon>Ditrysia</taxon>
        <taxon>Noctuoidea</taxon>
        <taxon>Noctuidae</taxon>
        <taxon>Amphipyrinae</taxon>
        <taxon>Spodoptera</taxon>
    </lineage>
</organism>
<protein>
    <submittedName>
        <fullName evidence="3">Uncharacterized protein</fullName>
    </submittedName>
</protein>